<dbReference type="EMBL" id="CP098805">
    <property type="protein sequence ID" value="USJ29372.1"/>
    <property type="molecule type" value="Genomic_DNA"/>
</dbReference>
<evidence type="ECO:0000256" key="3">
    <source>
        <dbReference type="ARBA" id="ARBA00022722"/>
    </source>
</evidence>
<evidence type="ECO:0000313" key="9">
    <source>
        <dbReference type="EMBL" id="USJ29372.1"/>
    </source>
</evidence>
<evidence type="ECO:0000256" key="5">
    <source>
        <dbReference type="ARBA" id="ARBA00022801"/>
    </source>
</evidence>
<dbReference type="Gene3D" id="3.40.50.1010">
    <property type="entry name" value="5'-nuclease"/>
    <property type="match status" value="1"/>
</dbReference>
<dbReference type="RefSeq" id="WP_235156787.1">
    <property type="nucleotide sequence ID" value="NZ_CP098805.1"/>
</dbReference>
<dbReference type="PANTHER" id="PTHR33653">
    <property type="entry name" value="RIBONUCLEASE VAPC2"/>
    <property type="match status" value="1"/>
</dbReference>
<reference evidence="9" key="1">
    <citation type="submission" date="2022-06" db="EMBL/GenBank/DDBJ databases">
        <title>Novel species in genus Dyadobacter.</title>
        <authorList>
            <person name="Ma C."/>
        </authorList>
    </citation>
    <scope>NUCLEOTIDE SEQUENCE</scope>
    <source>
        <strain evidence="9">CY22</strain>
    </source>
</reference>
<evidence type="ECO:0000256" key="4">
    <source>
        <dbReference type="ARBA" id="ARBA00022723"/>
    </source>
</evidence>
<dbReference type="SUPFAM" id="SSF88723">
    <property type="entry name" value="PIN domain-like"/>
    <property type="match status" value="1"/>
</dbReference>
<dbReference type="CDD" id="cd18738">
    <property type="entry name" value="PIN_VapC4-5_FitB-like"/>
    <property type="match status" value="1"/>
</dbReference>
<feature type="domain" description="PIN" evidence="8">
    <location>
        <begin position="5"/>
        <end position="121"/>
    </location>
</feature>
<dbReference type="InterPro" id="IPR002716">
    <property type="entry name" value="PIN_dom"/>
</dbReference>
<keyword evidence="6" id="KW-0460">Magnesium</keyword>
<evidence type="ECO:0000256" key="7">
    <source>
        <dbReference type="ARBA" id="ARBA00038093"/>
    </source>
</evidence>
<keyword evidence="10" id="KW-1185">Reference proteome</keyword>
<sequence length="131" mass="14607">MGKRYLIDTNVVTKYLTEELSENGLDLIDSIIDAGDAQISVISRIELLGFAPKSDHLAQFIKQFLQISNEFGIAEDIVQKTIEIRKAYRIKIPDAIIAATALTSDLILLSDNDSDFGKVSGLKYINPRKYT</sequence>
<dbReference type="PANTHER" id="PTHR33653:SF1">
    <property type="entry name" value="RIBONUCLEASE VAPC2"/>
    <property type="match status" value="1"/>
</dbReference>
<keyword evidence="2" id="KW-1277">Toxin-antitoxin system</keyword>
<proteinExistence type="inferred from homology"/>
<keyword evidence="4" id="KW-0479">Metal-binding</keyword>
<dbReference type="Proteomes" id="UP001055420">
    <property type="component" value="Chromosome"/>
</dbReference>
<accession>A0ABY4XHB2</accession>
<evidence type="ECO:0000256" key="6">
    <source>
        <dbReference type="ARBA" id="ARBA00022842"/>
    </source>
</evidence>
<organism evidence="9 10">
    <name type="scientific">Dyadobacter chenhuakuii</name>
    <dbReference type="NCBI Taxonomy" id="2909339"/>
    <lineage>
        <taxon>Bacteria</taxon>
        <taxon>Pseudomonadati</taxon>
        <taxon>Bacteroidota</taxon>
        <taxon>Cytophagia</taxon>
        <taxon>Cytophagales</taxon>
        <taxon>Spirosomataceae</taxon>
        <taxon>Dyadobacter</taxon>
    </lineage>
</organism>
<evidence type="ECO:0000256" key="2">
    <source>
        <dbReference type="ARBA" id="ARBA00022649"/>
    </source>
</evidence>
<comment type="similarity">
    <text evidence="7">Belongs to the PINc/VapC protein family.</text>
</comment>
<keyword evidence="5" id="KW-0378">Hydrolase</keyword>
<dbReference type="Pfam" id="PF01850">
    <property type="entry name" value="PIN"/>
    <property type="match status" value="1"/>
</dbReference>
<name>A0ABY4XHB2_9BACT</name>
<evidence type="ECO:0000259" key="8">
    <source>
        <dbReference type="Pfam" id="PF01850"/>
    </source>
</evidence>
<protein>
    <submittedName>
        <fullName evidence="9">Type II toxin-antitoxin system VapC family toxin</fullName>
    </submittedName>
</protein>
<dbReference type="InterPro" id="IPR050556">
    <property type="entry name" value="Type_II_TA_system_RNase"/>
</dbReference>
<keyword evidence="3" id="KW-0540">Nuclease</keyword>
<gene>
    <name evidence="9" type="ORF">NFI80_15970</name>
</gene>
<dbReference type="InterPro" id="IPR029060">
    <property type="entry name" value="PIN-like_dom_sf"/>
</dbReference>
<evidence type="ECO:0000256" key="1">
    <source>
        <dbReference type="ARBA" id="ARBA00001946"/>
    </source>
</evidence>
<comment type="cofactor">
    <cofactor evidence="1">
        <name>Mg(2+)</name>
        <dbReference type="ChEBI" id="CHEBI:18420"/>
    </cofactor>
</comment>
<evidence type="ECO:0000313" key="10">
    <source>
        <dbReference type="Proteomes" id="UP001055420"/>
    </source>
</evidence>